<evidence type="ECO:0000313" key="1">
    <source>
        <dbReference type="EMBL" id="AWB65032.1"/>
    </source>
</evidence>
<proteinExistence type="predicted"/>
<organism evidence="1 2">
    <name type="scientific">Saccharobesus litoralis</name>
    <dbReference type="NCBI Taxonomy" id="2172099"/>
    <lineage>
        <taxon>Bacteria</taxon>
        <taxon>Pseudomonadati</taxon>
        <taxon>Pseudomonadota</taxon>
        <taxon>Gammaproteobacteria</taxon>
        <taxon>Alteromonadales</taxon>
        <taxon>Alteromonadaceae</taxon>
        <taxon>Saccharobesus</taxon>
    </lineage>
</organism>
<sequence length="394" mass="44414">MSNDSFYQDLPGFERFNDCSNNQYYSPLPDDWIVIVTDVVNSTKAIEQGKYKQVNAVGVASIVALFNSVKPLTVPYVFGGDGASICVPNKYKKQVVNALSASKQLAANHFNLELRVGIVPIQDIRQRGKNVLVAKFQPYSHFNQALFIGNGLAEADKMVKQQDSPYLVETIRSATNDLFDGFECRWNEIPSRSEEQVAILIQALSTNSDDIERTYQQILTLIRNIYGEEEEYRPLASSGLSLTNSSKNLYCEASIRNAFSSILSKFKYLVKLRALRLVGIYLMKNQVKTQATDWGQYKQFLIKNTDFQKFDDMLRMVISGSKQQRLLLLSELEKLKDSGQIVFGLHAAPSALITCMVQDYHTDHVHFLDVSNGGYAMAAKQMKNQMKQSCSLNT</sequence>
<dbReference type="InterPro" id="IPR021445">
    <property type="entry name" value="DUF3095"/>
</dbReference>
<dbReference type="AlphaFoldDB" id="A0A2S0VLE6"/>
<dbReference type="KEGG" id="cate:C2869_00605"/>
<dbReference type="RefSeq" id="WP_108601111.1">
    <property type="nucleotide sequence ID" value="NZ_CP026604.1"/>
</dbReference>
<name>A0A2S0VLE6_9ALTE</name>
<evidence type="ECO:0008006" key="3">
    <source>
        <dbReference type="Google" id="ProtNLM"/>
    </source>
</evidence>
<reference evidence="1 2" key="1">
    <citation type="submission" date="2018-01" db="EMBL/GenBank/DDBJ databases">
        <title>Genome sequence of a Cantenovulum-like bacteria.</title>
        <authorList>
            <person name="Tan W.R."/>
            <person name="Lau N.-S."/>
            <person name="Go F."/>
            <person name="Amirul A.-A.A."/>
        </authorList>
    </citation>
    <scope>NUCLEOTIDE SEQUENCE [LARGE SCALE GENOMIC DNA]</scope>
    <source>
        <strain evidence="1 2">CCB-QB4</strain>
    </source>
</reference>
<gene>
    <name evidence="1" type="ORF">C2869_00605</name>
</gene>
<dbReference type="EMBL" id="CP026604">
    <property type="protein sequence ID" value="AWB65032.1"/>
    <property type="molecule type" value="Genomic_DNA"/>
</dbReference>
<dbReference type="OrthoDB" id="5342145at2"/>
<accession>A0A2S0VLE6</accession>
<evidence type="ECO:0000313" key="2">
    <source>
        <dbReference type="Proteomes" id="UP000244441"/>
    </source>
</evidence>
<dbReference type="Proteomes" id="UP000244441">
    <property type="component" value="Chromosome"/>
</dbReference>
<protein>
    <recommendedName>
        <fullName evidence="3">DUF3095 domain-containing protein</fullName>
    </recommendedName>
</protein>
<dbReference type="Pfam" id="PF11294">
    <property type="entry name" value="DUF3095"/>
    <property type="match status" value="1"/>
</dbReference>
<keyword evidence="2" id="KW-1185">Reference proteome</keyword>